<dbReference type="InterPro" id="IPR042489">
    <property type="entry name" value="CapZ_alpha_1"/>
</dbReference>
<comment type="similarity">
    <text evidence="1 5">Belongs to the F-actin-capping protein alpha subunit family.</text>
</comment>
<dbReference type="OMA" id="VACIEDH"/>
<dbReference type="InterPro" id="IPR042276">
    <property type="entry name" value="CapZ_alpha/beta_2"/>
</dbReference>
<dbReference type="GO" id="GO:0051015">
    <property type="term" value="F:actin filament binding"/>
    <property type="evidence" value="ECO:0007669"/>
    <property type="project" value="TreeGrafter"/>
</dbReference>
<dbReference type="PANTHER" id="PTHR10653:SF0">
    <property type="entry name" value="F-ACTIN-CAPPING PROTEIN SUBUNIT ALPHA"/>
    <property type="match status" value="1"/>
</dbReference>
<dbReference type="PROSITE" id="PS00749">
    <property type="entry name" value="F_ACTIN_CAPPING_A_2"/>
    <property type="match status" value="1"/>
</dbReference>
<dbReference type="GO" id="GO:0030036">
    <property type="term" value="P:actin cytoskeleton organization"/>
    <property type="evidence" value="ECO:0007669"/>
    <property type="project" value="TreeGrafter"/>
</dbReference>
<dbReference type="Gene3D" id="3.30.1140.60">
    <property type="entry name" value="F-actin capping protein, alpha subunit"/>
    <property type="match status" value="1"/>
</dbReference>
<sequence length="257" mass="28340">MSRSIYKLIQAAGPGEINDVFADIRALVDNDNQVFAKAAPELAQYNKSQLLVVKVDGEDTVLSEEAELADGRFQDARRGKVFAFDHLTLKASDTETAPVPTAVKTLAASVEAYTQEHFPSAAFSVTPQGDNLVVSIVGNKYSPDNFWTGRWRSTYVVGKSRLDGTILLDVHYYEDGNVRLLTQKQVEAVAEPSTAVRSIAQAEKKYQEELNRAFGVLGEGSFKELRRALPVTRSKINWDSVASMRIGQEIQGGRERA</sequence>
<comment type="caution">
    <text evidence="6">The sequence shown here is derived from an EMBL/GenBank/DDBJ whole genome shotgun (WGS) entry which is preliminary data.</text>
</comment>
<dbReference type="GO" id="GO:0051016">
    <property type="term" value="P:barbed-end actin filament capping"/>
    <property type="evidence" value="ECO:0007669"/>
    <property type="project" value="UniProtKB-UniRule"/>
</dbReference>
<keyword evidence="7" id="KW-1185">Reference proteome</keyword>
<dbReference type="PRINTS" id="PR00191">
    <property type="entry name" value="FACTINCAPA"/>
</dbReference>
<dbReference type="PANTHER" id="PTHR10653">
    <property type="entry name" value="F-ACTIN-CAPPING PROTEIN SUBUNIT ALPHA"/>
    <property type="match status" value="1"/>
</dbReference>
<name>A0A1Y2FI29_PROLT</name>
<dbReference type="Proteomes" id="UP000193685">
    <property type="component" value="Unassembled WGS sequence"/>
</dbReference>
<evidence type="ECO:0000256" key="3">
    <source>
        <dbReference type="ARBA" id="ARBA00022467"/>
    </source>
</evidence>
<accession>A0A1Y2FI29</accession>
<dbReference type="Pfam" id="PF01267">
    <property type="entry name" value="F-actin_cap_A"/>
    <property type="match status" value="1"/>
</dbReference>
<dbReference type="SUPFAM" id="SSF90096">
    <property type="entry name" value="Subunits of heterodimeric actin filament capping protein Capz"/>
    <property type="match status" value="1"/>
</dbReference>
<dbReference type="AlphaFoldDB" id="A0A1Y2FI29"/>
<evidence type="ECO:0000256" key="2">
    <source>
        <dbReference type="ARBA" id="ARBA00014038"/>
    </source>
</evidence>
<dbReference type="InterPro" id="IPR037282">
    <property type="entry name" value="CapZ_alpha/beta"/>
</dbReference>
<gene>
    <name evidence="6" type="ORF">BCR37DRAFT_408214</name>
</gene>
<keyword evidence="4 5" id="KW-0009">Actin-binding</keyword>
<dbReference type="PROSITE" id="PS00748">
    <property type="entry name" value="F_ACTIN_CAPPING_A_1"/>
    <property type="match status" value="1"/>
</dbReference>
<dbReference type="GeneID" id="63788737"/>
<comment type="function">
    <text evidence="5">F-actin-capping proteins bind in a Ca(2+)-independent manner to the fast growing ends of actin filaments (barbed end) thereby blocking the exchange of subunits at these ends. Unlike other capping proteins (such as gelsolin and severin), these proteins do not sever actin filaments.</text>
</comment>
<dbReference type="InterPro" id="IPR017865">
    <property type="entry name" value="F-actin_cap_asu_CS"/>
</dbReference>
<protein>
    <recommendedName>
        <fullName evidence="2 5">F-actin-capping protein subunit alpha</fullName>
    </recommendedName>
</protein>
<reference evidence="6 7" key="1">
    <citation type="submission" date="2016-07" db="EMBL/GenBank/DDBJ databases">
        <title>Pervasive Adenine N6-methylation of Active Genes in Fungi.</title>
        <authorList>
            <consortium name="DOE Joint Genome Institute"/>
            <person name="Mondo S.J."/>
            <person name="Dannebaum R.O."/>
            <person name="Kuo R.C."/>
            <person name="Labutti K."/>
            <person name="Haridas S."/>
            <person name="Kuo A."/>
            <person name="Salamov A."/>
            <person name="Ahrendt S.R."/>
            <person name="Lipzen A."/>
            <person name="Sullivan W."/>
            <person name="Andreopoulos W.B."/>
            <person name="Clum A."/>
            <person name="Lindquist E."/>
            <person name="Daum C."/>
            <person name="Ramamoorthy G.K."/>
            <person name="Gryganskyi A."/>
            <person name="Culley D."/>
            <person name="Magnuson J.K."/>
            <person name="James T.Y."/>
            <person name="O'Malley M.A."/>
            <person name="Stajich J.E."/>
            <person name="Spatafora J.W."/>
            <person name="Visel A."/>
            <person name="Grigoriev I.V."/>
        </authorList>
    </citation>
    <scope>NUCLEOTIDE SEQUENCE [LARGE SCALE GENOMIC DNA]</scope>
    <source>
        <strain evidence="6 7">12-1054</strain>
    </source>
</reference>
<dbReference type="Gene3D" id="3.90.1150.210">
    <property type="entry name" value="F-actin capping protein, beta subunit"/>
    <property type="match status" value="1"/>
</dbReference>
<dbReference type="STRING" id="56484.A0A1Y2FI29"/>
<evidence type="ECO:0000313" key="7">
    <source>
        <dbReference type="Proteomes" id="UP000193685"/>
    </source>
</evidence>
<dbReference type="OrthoDB" id="340550at2759"/>
<evidence type="ECO:0000256" key="1">
    <source>
        <dbReference type="ARBA" id="ARBA00010479"/>
    </source>
</evidence>
<evidence type="ECO:0000256" key="5">
    <source>
        <dbReference type="RuleBase" id="RU365077"/>
    </source>
</evidence>
<comment type="subunit">
    <text evidence="5">Heterodimer of an alpha and a beta subunit.</text>
</comment>
<dbReference type="InterPro" id="IPR002189">
    <property type="entry name" value="CapZ_alpha"/>
</dbReference>
<evidence type="ECO:0000256" key="4">
    <source>
        <dbReference type="ARBA" id="ARBA00023203"/>
    </source>
</evidence>
<evidence type="ECO:0000313" key="6">
    <source>
        <dbReference type="EMBL" id="ORY83602.1"/>
    </source>
</evidence>
<dbReference type="EMBL" id="MCFI01000007">
    <property type="protein sequence ID" value="ORY83602.1"/>
    <property type="molecule type" value="Genomic_DNA"/>
</dbReference>
<dbReference type="GO" id="GO:0030479">
    <property type="term" value="C:actin cortical patch"/>
    <property type="evidence" value="ECO:0007669"/>
    <property type="project" value="TreeGrafter"/>
</dbReference>
<organism evidence="6 7">
    <name type="scientific">Protomyces lactucae-debilis</name>
    <dbReference type="NCBI Taxonomy" id="2754530"/>
    <lineage>
        <taxon>Eukaryota</taxon>
        <taxon>Fungi</taxon>
        <taxon>Dikarya</taxon>
        <taxon>Ascomycota</taxon>
        <taxon>Taphrinomycotina</taxon>
        <taxon>Taphrinomycetes</taxon>
        <taxon>Taphrinales</taxon>
        <taxon>Protomycetaceae</taxon>
        <taxon>Protomyces</taxon>
    </lineage>
</organism>
<proteinExistence type="inferred from homology"/>
<dbReference type="GO" id="GO:0008290">
    <property type="term" value="C:F-actin capping protein complex"/>
    <property type="evidence" value="ECO:0007669"/>
    <property type="project" value="UniProtKB-UniRule"/>
</dbReference>
<keyword evidence="3 5" id="KW-0117">Actin capping</keyword>
<dbReference type="RefSeq" id="XP_040725897.1">
    <property type="nucleotide sequence ID" value="XM_040872138.1"/>
</dbReference>